<keyword evidence="2" id="KW-0732">Signal</keyword>
<evidence type="ECO:0000256" key="1">
    <source>
        <dbReference type="ARBA" id="ARBA00005564"/>
    </source>
</evidence>
<evidence type="ECO:0000256" key="2">
    <source>
        <dbReference type="SAM" id="SignalP"/>
    </source>
</evidence>
<feature type="signal peptide" evidence="2">
    <location>
        <begin position="1"/>
        <end position="30"/>
    </location>
</feature>
<dbReference type="SUPFAM" id="SSF51004">
    <property type="entry name" value="C-terminal (heme d1) domain of cytochrome cd1-nitrite reductase"/>
    <property type="match status" value="1"/>
</dbReference>
<evidence type="ECO:0000313" key="4">
    <source>
        <dbReference type="Proteomes" id="UP000515563"/>
    </source>
</evidence>
<organism evidence="3 4">
    <name type="scientific">Kribbella qitaiheensis</name>
    <dbReference type="NCBI Taxonomy" id="1544730"/>
    <lineage>
        <taxon>Bacteria</taxon>
        <taxon>Bacillati</taxon>
        <taxon>Actinomycetota</taxon>
        <taxon>Actinomycetes</taxon>
        <taxon>Propionibacteriales</taxon>
        <taxon>Kribbellaceae</taxon>
        <taxon>Kribbella</taxon>
    </lineage>
</organism>
<proteinExistence type="inferred from homology"/>
<sequence>MFMGTSRRRFLGLAAAAVGSAAVGITPAAASCRAGGTLYLGTYTSSSGGGTGIGLATYDGTTGAITSTGALTGVQDPSFLVMASSGRFLYAVNEQDSGGVTAVAVDAPGRLRVLNRRPNGGSGPCHLALVANGKYLLSANYGSGDVAVHPVRTDGSLGARTDLVKHVGVSPHAHQVVQDPTGKYILAVDLGTDSIYTSTLSAAGKLTQKSQAKVATGAGPRHLAFHPNDNYAYVANEVNSTITVLRYDGTTGKVMPGASQATVPSGSPTNYPGEVIVSPDGRFVYLTNRGHNSIAVFAVESAGASLRRVATPSCGGNWPRHCTLDPTGTLLFVSNQNSNNVTSFQVDTATGALSPASDFTAPLPVCVLPA</sequence>
<reference evidence="3 4" key="2">
    <citation type="journal article" date="2020" name="Microbiol. Resour. Announc.">
        <title>Antarctic desert soil bacteria exhibit high novel natural product potential, evaluated through long-read genome sequencing and comparative genomics.</title>
        <authorList>
            <person name="Benaud N."/>
            <person name="Edwards R.J."/>
            <person name="Amos T.G."/>
            <person name="D'Agostino P.M."/>
            <person name="Gutierrez-Chavez C."/>
            <person name="Montgomery K."/>
            <person name="Nicetic I."/>
            <person name="Ferrari B.C."/>
        </authorList>
    </citation>
    <scope>NUCLEOTIDE SEQUENCE [LARGE SCALE GENOMIC DNA]</scope>
    <source>
        <strain evidence="3 4">SPB151</strain>
    </source>
</reference>
<dbReference type="GO" id="GO:0005829">
    <property type="term" value="C:cytosol"/>
    <property type="evidence" value="ECO:0007669"/>
    <property type="project" value="TreeGrafter"/>
</dbReference>
<reference evidence="4" key="1">
    <citation type="submission" date="2019-09" db="EMBL/GenBank/DDBJ databases">
        <title>Antimicrobial potential of Antarctic Bacteria.</title>
        <authorList>
            <person name="Benaud N."/>
            <person name="Edwards R.J."/>
            <person name="Ferrari B.C."/>
        </authorList>
    </citation>
    <scope>NUCLEOTIDE SEQUENCE [LARGE SCALE GENOMIC DNA]</scope>
    <source>
        <strain evidence="4">SPB151</strain>
    </source>
</reference>
<dbReference type="InterPro" id="IPR011048">
    <property type="entry name" value="Haem_d1_sf"/>
</dbReference>
<dbReference type="PANTHER" id="PTHR30344">
    <property type="entry name" value="6-PHOSPHOGLUCONOLACTONASE-RELATED"/>
    <property type="match status" value="1"/>
</dbReference>
<accession>A0A7G6X6H3</accession>
<dbReference type="AlphaFoldDB" id="A0A7G6X6H3"/>
<dbReference type="InterPro" id="IPR019546">
    <property type="entry name" value="TAT_signal_bac_arc"/>
</dbReference>
<protein>
    <submittedName>
        <fullName evidence="3">Lactonase family protein</fullName>
    </submittedName>
</protein>
<dbReference type="PANTHER" id="PTHR30344:SF1">
    <property type="entry name" value="6-PHOSPHOGLUCONOLACTONASE"/>
    <property type="match status" value="1"/>
</dbReference>
<evidence type="ECO:0000313" key="3">
    <source>
        <dbReference type="EMBL" id="QNE21838.1"/>
    </source>
</evidence>
<comment type="similarity">
    <text evidence="1">Belongs to the cycloisomerase 2 family.</text>
</comment>
<dbReference type="PROSITE" id="PS51257">
    <property type="entry name" value="PROKAR_LIPOPROTEIN"/>
    <property type="match status" value="1"/>
</dbReference>
<dbReference type="Pfam" id="PF10282">
    <property type="entry name" value="Lactonase"/>
    <property type="match status" value="1"/>
</dbReference>
<dbReference type="Proteomes" id="UP000515563">
    <property type="component" value="Chromosome"/>
</dbReference>
<dbReference type="InterPro" id="IPR015943">
    <property type="entry name" value="WD40/YVTN_repeat-like_dom_sf"/>
</dbReference>
<dbReference type="EMBL" id="CP043661">
    <property type="protein sequence ID" value="QNE21838.1"/>
    <property type="molecule type" value="Genomic_DNA"/>
</dbReference>
<dbReference type="GO" id="GO:0017057">
    <property type="term" value="F:6-phosphogluconolactonase activity"/>
    <property type="evidence" value="ECO:0007669"/>
    <property type="project" value="TreeGrafter"/>
</dbReference>
<dbReference type="KEGG" id="kqi:F1D05_32875"/>
<dbReference type="NCBIfam" id="TIGR01409">
    <property type="entry name" value="TAT_signal_seq"/>
    <property type="match status" value="1"/>
</dbReference>
<dbReference type="Gene3D" id="2.130.10.10">
    <property type="entry name" value="YVTN repeat-like/Quinoprotein amine dehydrogenase"/>
    <property type="match status" value="1"/>
</dbReference>
<dbReference type="InterPro" id="IPR019405">
    <property type="entry name" value="Lactonase_7-beta_prop"/>
</dbReference>
<name>A0A7G6X6H3_9ACTN</name>
<dbReference type="InterPro" id="IPR050282">
    <property type="entry name" value="Cycloisomerase_2"/>
</dbReference>
<keyword evidence="4" id="KW-1185">Reference proteome</keyword>
<feature type="chain" id="PRO_5028862218" evidence="2">
    <location>
        <begin position="31"/>
        <end position="370"/>
    </location>
</feature>
<gene>
    <name evidence="3" type="ORF">F1D05_32875</name>
</gene>
<dbReference type="PROSITE" id="PS51318">
    <property type="entry name" value="TAT"/>
    <property type="match status" value="1"/>
</dbReference>
<dbReference type="InterPro" id="IPR006311">
    <property type="entry name" value="TAT_signal"/>
</dbReference>